<dbReference type="InterPro" id="IPR036291">
    <property type="entry name" value="NAD(P)-bd_dom_sf"/>
</dbReference>
<proteinExistence type="predicted"/>
<dbReference type="SUPFAM" id="SSF47336">
    <property type="entry name" value="ACP-like"/>
    <property type="match status" value="1"/>
</dbReference>
<name>A0A4Y9XWS4_9APHY</name>
<dbReference type="Gene3D" id="3.40.50.720">
    <property type="entry name" value="NAD(P)-binding Rossmann-like Domain"/>
    <property type="match status" value="1"/>
</dbReference>
<dbReference type="InterPro" id="IPR051414">
    <property type="entry name" value="Adenylate-forming_Reductase"/>
</dbReference>
<sequence length="677" mass="73803">MIASLPLQDLSNTPTCCRGFDSAKRVGRKDDVIVLGTGEKTVPIPLEGHIGAHPLVKGVIAFGRGHQQVGILVEAKPGSEVDPTDHAEVMNFRNAIWPRVEEANHDAPGFSRIFKEMILIVDPSRPLPRAGKGNVQRKRALELYAQDMEDLYKVVEDSASAHSIPPPSSWDVLDVQNWLAEHAASIHGGRAVTPEADMFEQGFDSATFIRNRIIGALRGSSDAAVNATARQVPQNFVFQYPTLASLARAVTGLMRSGQPVELSRSEEIGQMIRKYTALLPECAPDAGIENNNRERIILLTGTTGNLGAHVLALLLKDEGTQRVYAVNRGEDLVNRQRAAFNDAQLPLGLLDSPKLSLLSADFTEDSLGLPQEDIDDIRKTVTHVVHAAWRVDFNLALSSFESLVAGAVRLLSMAPAAHYLFMSSISIAAGWNVQGYQRDTYVPEAALHEDIVAAATSGYGMSKYVVEEVLSNAYQKGFKTTSIRIGQVSGTSQSGAWNTSEWVPSIVKSSLALGVLPNSNNVVSWVPMDVVARTVVDVVLGPESPELINVVHPHPVKWIVVFEAIQDELGVALSFISFHEWVNQLEAVPDTTTPSDLGRIPGLKLLETFRALGTAEMEARPEDEKESEFGGLPLFETNKACGISQTLATITPLDEHDARAWYFSTWYVSSSTIDQYT</sequence>
<dbReference type="STRING" id="34475.A0A4Y9XWS4"/>
<dbReference type="InterPro" id="IPR013120">
    <property type="entry name" value="FAR_NAD-bd"/>
</dbReference>
<organism evidence="4 5">
    <name type="scientific">Rhodofomes roseus</name>
    <dbReference type="NCBI Taxonomy" id="34475"/>
    <lineage>
        <taxon>Eukaryota</taxon>
        <taxon>Fungi</taxon>
        <taxon>Dikarya</taxon>
        <taxon>Basidiomycota</taxon>
        <taxon>Agaricomycotina</taxon>
        <taxon>Agaricomycetes</taxon>
        <taxon>Polyporales</taxon>
        <taxon>Rhodofomes</taxon>
    </lineage>
</organism>
<keyword evidence="2" id="KW-0597">Phosphoprotein</keyword>
<accession>A0A4Y9XWS4</accession>
<keyword evidence="1" id="KW-0596">Phosphopantetheine</keyword>
<evidence type="ECO:0000313" key="4">
    <source>
        <dbReference type="EMBL" id="TFY54704.1"/>
    </source>
</evidence>
<dbReference type="Gene3D" id="1.10.1200.10">
    <property type="entry name" value="ACP-like"/>
    <property type="match status" value="1"/>
</dbReference>
<evidence type="ECO:0000259" key="3">
    <source>
        <dbReference type="Pfam" id="PF07993"/>
    </source>
</evidence>
<dbReference type="PANTHER" id="PTHR43439">
    <property type="entry name" value="PHENYLACETATE-COENZYME A LIGASE"/>
    <property type="match status" value="1"/>
</dbReference>
<protein>
    <recommendedName>
        <fullName evidence="3">Thioester reductase (TE) domain-containing protein</fullName>
    </recommendedName>
</protein>
<dbReference type="AlphaFoldDB" id="A0A4Y9XWS4"/>
<dbReference type="Proteomes" id="UP000298390">
    <property type="component" value="Unassembled WGS sequence"/>
</dbReference>
<dbReference type="SUPFAM" id="SSF51735">
    <property type="entry name" value="NAD(P)-binding Rossmann-fold domains"/>
    <property type="match status" value="1"/>
</dbReference>
<reference evidence="4 5" key="1">
    <citation type="submission" date="2019-01" db="EMBL/GenBank/DDBJ databases">
        <title>Genome sequencing of the rare red list fungi Fomitopsis rosea.</title>
        <authorList>
            <person name="Buettner E."/>
            <person name="Kellner H."/>
        </authorList>
    </citation>
    <scope>NUCLEOTIDE SEQUENCE [LARGE SCALE GENOMIC DNA]</scope>
    <source>
        <strain evidence="4 5">DSM 105464</strain>
    </source>
</reference>
<evidence type="ECO:0000256" key="1">
    <source>
        <dbReference type="ARBA" id="ARBA00022450"/>
    </source>
</evidence>
<gene>
    <name evidence="4" type="ORF">EVJ58_g8699</name>
</gene>
<dbReference type="Pfam" id="PF07993">
    <property type="entry name" value="NAD_binding_4"/>
    <property type="match status" value="1"/>
</dbReference>
<dbReference type="Pfam" id="PF23562">
    <property type="entry name" value="AMP-binding_C_3"/>
    <property type="match status" value="1"/>
</dbReference>
<dbReference type="PANTHER" id="PTHR43439:SF2">
    <property type="entry name" value="ENZYME, PUTATIVE (JCVI)-RELATED"/>
    <property type="match status" value="1"/>
</dbReference>
<dbReference type="InterPro" id="IPR036736">
    <property type="entry name" value="ACP-like_sf"/>
</dbReference>
<dbReference type="SUPFAM" id="SSF56801">
    <property type="entry name" value="Acetyl-CoA synthetase-like"/>
    <property type="match status" value="1"/>
</dbReference>
<comment type="caution">
    <text evidence="4">The sequence shown here is derived from an EMBL/GenBank/DDBJ whole genome shotgun (WGS) entry which is preliminary data.</text>
</comment>
<evidence type="ECO:0000256" key="2">
    <source>
        <dbReference type="ARBA" id="ARBA00022553"/>
    </source>
</evidence>
<evidence type="ECO:0000313" key="5">
    <source>
        <dbReference type="Proteomes" id="UP000298390"/>
    </source>
</evidence>
<dbReference type="EMBL" id="SEKV01000668">
    <property type="protein sequence ID" value="TFY54704.1"/>
    <property type="molecule type" value="Genomic_DNA"/>
</dbReference>
<feature type="domain" description="Thioester reductase (TE)" evidence="3">
    <location>
        <begin position="299"/>
        <end position="534"/>
    </location>
</feature>